<dbReference type="EMBL" id="OZ075119">
    <property type="protein sequence ID" value="CAL5093123.1"/>
    <property type="molecule type" value="Genomic_DNA"/>
</dbReference>
<feature type="signal peptide" evidence="1">
    <location>
        <begin position="1"/>
        <end position="28"/>
    </location>
</feature>
<evidence type="ECO:0000256" key="1">
    <source>
        <dbReference type="SAM" id="SignalP"/>
    </source>
</evidence>
<evidence type="ECO:0000313" key="2">
    <source>
        <dbReference type="EMBL" id="CAL5093123.1"/>
    </source>
</evidence>
<reference evidence="2 3" key="2">
    <citation type="submission" date="2024-10" db="EMBL/GenBank/DDBJ databases">
        <authorList>
            <person name="Ryan C."/>
        </authorList>
    </citation>
    <scope>NUCLEOTIDE SEQUENCE [LARGE SCALE GENOMIC DNA]</scope>
</reference>
<sequence length="115" mass="11870">MASKSIASTASLFLAVTLMLAASKQAQARPPAPTPAPAPAPGPSQGFCPTGFRNFIEFTKAVPEYDAMGVLLSFSVYPPSSGLPGVVVGSRTCICYFPNIFAILFLGPLDCVTAA</sequence>
<keyword evidence="3" id="KW-1185">Reference proteome</keyword>
<keyword evidence="1" id="KW-0732">Signal</keyword>
<proteinExistence type="predicted"/>
<protein>
    <submittedName>
        <fullName evidence="2">Uncharacterized protein</fullName>
    </submittedName>
</protein>
<reference evidence="3" key="1">
    <citation type="submission" date="2024-06" db="EMBL/GenBank/DDBJ databases">
        <authorList>
            <person name="Ryan C."/>
        </authorList>
    </citation>
    <scope>NUCLEOTIDE SEQUENCE [LARGE SCALE GENOMIC DNA]</scope>
</reference>
<evidence type="ECO:0000313" key="3">
    <source>
        <dbReference type="Proteomes" id="UP001497457"/>
    </source>
</evidence>
<dbReference type="Proteomes" id="UP001497457">
    <property type="component" value="Chromosome 9rd"/>
</dbReference>
<dbReference type="AlphaFoldDB" id="A0ABC9GGI6"/>
<organism evidence="2 3">
    <name type="scientific">Urochloa decumbens</name>
    <dbReference type="NCBI Taxonomy" id="240449"/>
    <lineage>
        <taxon>Eukaryota</taxon>
        <taxon>Viridiplantae</taxon>
        <taxon>Streptophyta</taxon>
        <taxon>Embryophyta</taxon>
        <taxon>Tracheophyta</taxon>
        <taxon>Spermatophyta</taxon>
        <taxon>Magnoliopsida</taxon>
        <taxon>Liliopsida</taxon>
        <taxon>Poales</taxon>
        <taxon>Poaceae</taxon>
        <taxon>PACMAD clade</taxon>
        <taxon>Panicoideae</taxon>
        <taxon>Panicodae</taxon>
        <taxon>Paniceae</taxon>
        <taxon>Melinidinae</taxon>
        <taxon>Urochloa</taxon>
    </lineage>
</organism>
<feature type="chain" id="PRO_5044741712" evidence="1">
    <location>
        <begin position="29"/>
        <end position="115"/>
    </location>
</feature>
<name>A0ABC9GGI6_9POAL</name>
<accession>A0ABC9GGI6</accession>
<gene>
    <name evidence="2" type="ORF">URODEC1_LOCUS115234</name>
</gene>